<reference evidence="9 10" key="1">
    <citation type="journal article" date="2013" name="BMC Microbiol.">
        <title>Dynamics of fecal microbial communities in children with diarrhea of unknown etiology and genomic analysis of associated Streptococcus lutetiensis.</title>
        <authorList>
            <person name="Jin D."/>
            <person name="Chen C."/>
            <person name="Li L."/>
            <person name="Lu S."/>
            <person name="Li Z."/>
            <person name="Zhou Z."/>
            <person name="Jing H."/>
            <person name="Xu Y."/>
            <person name="Du P."/>
            <person name="Wang H."/>
            <person name="Xiong Y."/>
            <person name="Zheng H."/>
            <person name="Bai X."/>
            <person name="Sun H."/>
            <person name="Wang L."/>
            <person name="Ye C."/>
            <person name="Gottschalk M."/>
            <person name="Xu J."/>
        </authorList>
    </citation>
    <scope>NUCLEOTIDE SEQUENCE [LARGE SCALE GENOMIC DNA]</scope>
    <source>
        <strain evidence="9 10">033</strain>
    </source>
</reference>
<dbReference type="PANTHER" id="PTHR31814">
    <property type="match status" value="1"/>
</dbReference>
<comment type="pathway">
    <text evidence="1">Isoprenoid biosynthesis; isopentenyl diphosphate biosynthesis via mevalonate pathway; isopentenyl diphosphate from (R)-mevalonate: step 2/3.</text>
</comment>
<evidence type="ECO:0000259" key="7">
    <source>
        <dbReference type="Pfam" id="PF00288"/>
    </source>
</evidence>
<keyword evidence="10" id="KW-1185">Reference proteome</keyword>
<dbReference type="GO" id="GO:0004631">
    <property type="term" value="F:phosphomevalonate kinase activity"/>
    <property type="evidence" value="ECO:0007669"/>
    <property type="project" value="UniProtKB-EC"/>
</dbReference>
<evidence type="ECO:0000313" key="9">
    <source>
        <dbReference type="EMBL" id="AGS05643.1"/>
    </source>
</evidence>
<dbReference type="Gene3D" id="3.30.230.10">
    <property type="match status" value="1"/>
</dbReference>
<dbReference type="EMBL" id="CP003025">
    <property type="protein sequence ID" value="AGS05643.1"/>
    <property type="molecule type" value="Genomic_DNA"/>
</dbReference>
<dbReference type="Gene3D" id="3.30.70.890">
    <property type="entry name" value="GHMP kinase, C-terminal domain"/>
    <property type="match status" value="1"/>
</dbReference>
<keyword evidence="6" id="KW-0067">ATP-binding</keyword>
<dbReference type="InterPro" id="IPR036554">
    <property type="entry name" value="GHMP_kinase_C_sf"/>
</dbReference>
<keyword evidence="5 9" id="KW-0418">Kinase</keyword>
<dbReference type="AlphaFoldDB" id="A0AB33ALT7"/>
<dbReference type="InterPro" id="IPR006204">
    <property type="entry name" value="GHMP_kinase_N_dom"/>
</dbReference>
<evidence type="ECO:0000259" key="8">
    <source>
        <dbReference type="Pfam" id="PF08544"/>
    </source>
</evidence>
<dbReference type="EC" id="2.7.4.2" evidence="2"/>
<evidence type="ECO:0000313" key="10">
    <source>
        <dbReference type="Proteomes" id="UP000015268"/>
    </source>
</evidence>
<protein>
    <recommendedName>
        <fullName evidence="2">phosphomevalonate kinase</fullName>
        <ecNumber evidence="2">2.7.4.2</ecNumber>
    </recommendedName>
</protein>
<dbReference type="InterPro" id="IPR013750">
    <property type="entry name" value="GHMP_kinase_C_dom"/>
</dbReference>
<feature type="domain" description="GHMP kinase C-terminal" evidence="8">
    <location>
        <begin position="259"/>
        <end position="338"/>
    </location>
</feature>
<dbReference type="Proteomes" id="UP000015268">
    <property type="component" value="Chromosome"/>
</dbReference>
<feature type="domain" description="GHMP kinase N-terminal" evidence="7">
    <location>
        <begin position="85"/>
        <end position="174"/>
    </location>
</feature>
<dbReference type="Pfam" id="PF08544">
    <property type="entry name" value="GHMP_kinases_C"/>
    <property type="match status" value="1"/>
</dbReference>
<evidence type="ECO:0000256" key="4">
    <source>
        <dbReference type="ARBA" id="ARBA00022741"/>
    </source>
</evidence>
<dbReference type="Pfam" id="PF00288">
    <property type="entry name" value="GHMP_kinases_N"/>
    <property type="match status" value="1"/>
</dbReference>
<evidence type="ECO:0000256" key="3">
    <source>
        <dbReference type="ARBA" id="ARBA00022679"/>
    </source>
</evidence>
<name>A0AB33ALT7_9STRE</name>
<sequence>MKKTIVSLFHELRNYKMKMIKVQTGGKLYIAGEYAVLTPGQTAVIKNIPIHMTAVVKDAKDINLFSDMFDYTVGMTPDSKYALIQQTIVTLFDYLGKSAEEIPPFSLEITGKMERDGKKFGIGSSGSVTVLTLKALSAFYELNLSADLIFKLASYTLLKLGDNGSMGDIACIAYDDLVAFTSFDRQQVAKWIGTESIQDVLDKDWGYQIEVIKPALPCEFLVGWTMQPSISKDMINLVKSAISQEFLAATEKEVQLCKQALQSGDKESVKKALQNMSDLLLGLSSAIYNDKLLALKAAEDGLDVIAKSSGSGGGDCGIAISFNREDSQELIKRWQEVGIELLDMEELA</sequence>
<dbReference type="InterPro" id="IPR005917">
    <property type="entry name" value="Pmev_kinase_bact"/>
</dbReference>
<evidence type="ECO:0000256" key="6">
    <source>
        <dbReference type="ARBA" id="ARBA00022840"/>
    </source>
</evidence>
<keyword evidence="3" id="KW-0808">Transferase</keyword>
<gene>
    <name evidence="9" type="ORF">KE3_1157</name>
</gene>
<dbReference type="SUPFAM" id="SSF55060">
    <property type="entry name" value="GHMP Kinase, C-terminal domain"/>
    <property type="match status" value="1"/>
</dbReference>
<accession>A0AB33ALT7</accession>
<organism evidence="9 10">
    <name type="scientific">Streptococcus lutetiensis 033</name>
    <dbReference type="NCBI Taxonomy" id="1076934"/>
    <lineage>
        <taxon>Bacteria</taxon>
        <taxon>Bacillati</taxon>
        <taxon>Bacillota</taxon>
        <taxon>Bacilli</taxon>
        <taxon>Lactobacillales</taxon>
        <taxon>Streptococcaceae</taxon>
        <taxon>Streptococcus</taxon>
    </lineage>
</organism>
<proteinExistence type="predicted"/>
<dbReference type="KEGG" id="slu:KE3_1157"/>
<dbReference type="GO" id="GO:0005524">
    <property type="term" value="F:ATP binding"/>
    <property type="evidence" value="ECO:0007669"/>
    <property type="project" value="UniProtKB-KW"/>
</dbReference>
<evidence type="ECO:0000256" key="5">
    <source>
        <dbReference type="ARBA" id="ARBA00022777"/>
    </source>
</evidence>
<dbReference type="PANTHER" id="PTHR31814:SF2">
    <property type="entry name" value="PHOSPHOMEVALONATE KINASE"/>
    <property type="match status" value="1"/>
</dbReference>
<keyword evidence="4" id="KW-0547">Nucleotide-binding</keyword>
<dbReference type="InterPro" id="IPR035102">
    <property type="entry name" value="Phosphomevalonate_kinase"/>
</dbReference>
<dbReference type="NCBIfam" id="TIGR01220">
    <property type="entry name" value="Pmev_kin_Gr_pos"/>
    <property type="match status" value="1"/>
</dbReference>
<dbReference type="SUPFAM" id="SSF54211">
    <property type="entry name" value="Ribosomal protein S5 domain 2-like"/>
    <property type="match status" value="1"/>
</dbReference>
<dbReference type="InterPro" id="IPR020568">
    <property type="entry name" value="Ribosomal_Su5_D2-typ_SF"/>
</dbReference>
<evidence type="ECO:0000256" key="2">
    <source>
        <dbReference type="ARBA" id="ARBA00012958"/>
    </source>
</evidence>
<dbReference type="InterPro" id="IPR014721">
    <property type="entry name" value="Ribsml_uS5_D2-typ_fold_subgr"/>
</dbReference>
<evidence type="ECO:0000256" key="1">
    <source>
        <dbReference type="ARBA" id="ARBA00005017"/>
    </source>
</evidence>